<evidence type="ECO:0000313" key="10">
    <source>
        <dbReference type="Proteomes" id="UP000013523"/>
    </source>
</evidence>
<dbReference type="PANTHER" id="PTHR43177">
    <property type="entry name" value="PROTEIN NRFC"/>
    <property type="match status" value="1"/>
</dbReference>
<dbReference type="PROSITE" id="PS51379">
    <property type="entry name" value="4FE4S_FER_2"/>
    <property type="match status" value="3"/>
</dbReference>
<dbReference type="PROSITE" id="PS00198">
    <property type="entry name" value="4FE4S_FER_1"/>
    <property type="match status" value="1"/>
</dbReference>
<keyword evidence="6" id="KW-0408">Iron</keyword>
<dbReference type="Gene3D" id="3.30.70.20">
    <property type="match status" value="2"/>
</dbReference>
<evidence type="ECO:0000256" key="5">
    <source>
        <dbReference type="ARBA" id="ARBA00022982"/>
    </source>
</evidence>
<keyword evidence="5" id="KW-0249">Electron transport</keyword>
<dbReference type="InterPro" id="IPR017900">
    <property type="entry name" value="4Fe4S_Fe_S_CS"/>
</dbReference>
<dbReference type="Proteomes" id="UP000013523">
    <property type="component" value="Chromosome"/>
</dbReference>
<evidence type="ECO:0000256" key="1">
    <source>
        <dbReference type="ARBA" id="ARBA00022448"/>
    </source>
</evidence>
<dbReference type="PATRIC" id="fig|86416.3.peg.4259"/>
<protein>
    <submittedName>
        <fullName evidence="9">Fe-S-cluster-containing hydrogenase subunit</fullName>
    </submittedName>
</protein>
<dbReference type="Pfam" id="PF13247">
    <property type="entry name" value="Fer4_11"/>
    <property type="match status" value="1"/>
</dbReference>
<dbReference type="eggNOG" id="COG0437">
    <property type="taxonomic scope" value="Bacteria"/>
</dbReference>
<dbReference type="STRING" id="86416.Clopa_4252"/>
<keyword evidence="10" id="KW-1185">Reference proteome</keyword>
<gene>
    <name evidence="9" type="ORF">Clopa_4252</name>
</gene>
<evidence type="ECO:0000313" key="9">
    <source>
        <dbReference type="EMBL" id="AGK98975.1"/>
    </source>
</evidence>
<reference evidence="9 10" key="1">
    <citation type="submission" date="2012-01" db="EMBL/GenBank/DDBJ databases">
        <title>Complete sequence of chromosome of Clostridium pasteurianum BC1.</title>
        <authorList>
            <consortium name="US DOE Joint Genome Institute"/>
            <person name="Lucas S."/>
            <person name="Han J."/>
            <person name="Lapidus A."/>
            <person name="Cheng J.-F."/>
            <person name="Goodwin L."/>
            <person name="Pitluck S."/>
            <person name="Peters L."/>
            <person name="Mikhailova N."/>
            <person name="Teshima H."/>
            <person name="Detter J.C."/>
            <person name="Han C."/>
            <person name="Tapia R."/>
            <person name="Land M."/>
            <person name="Hauser L."/>
            <person name="Kyrpides N."/>
            <person name="Ivanova N."/>
            <person name="Pagani I."/>
            <person name="Dunn J."/>
            <person name="Taghavi S."/>
            <person name="Francis A."/>
            <person name="van der Lelie D."/>
            <person name="Woyke T."/>
        </authorList>
    </citation>
    <scope>NUCLEOTIDE SEQUENCE [LARGE SCALE GENOMIC DNA]</scope>
    <source>
        <strain evidence="9 10">BC1</strain>
    </source>
</reference>
<dbReference type="InterPro" id="IPR050954">
    <property type="entry name" value="ET_IronSulfur_Cluster-Binding"/>
</dbReference>
<dbReference type="PANTHER" id="PTHR43177:SF5">
    <property type="entry name" value="ANAEROBIC DIMETHYL SULFOXIDE REDUCTASE CHAIN B-RELATED"/>
    <property type="match status" value="1"/>
</dbReference>
<evidence type="ECO:0000256" key="2">
    <source>
        <dbReference type="ARBA" id="ARBA00022485"/>
    </source>
</evidence>
<name>R4KH84_CLOPA</name>
<feature type="domain" description="4Fe-4S ferredoxin-type" evidence="8">
    <location>
        <begin position="4"/>
        <end position="34"/>
    </location>
</feature>
<keyword evidence="4" id="KW-0677">Repeat</keyword>
<keyword evidence="2" id="KW-0004">4Fe-4S</keyword>
<organism evidence="9 10">
    <name type="scientific">Clostridium pasteurianum BC1</name>
    <dbReference type="NCBI Taxonomy" id="86416"/>
    <lineage>
        <taxon>Bacteria</taxon>
        <taxon>Bacillati</taxon>
        <taxon>Bacillota</taxon>
        <taxon>Clostridia</taxon>
        <taxon>Eubacteriales</taxon>
        <taxon>Clostridiaceae</taxon>
        <taxon>Clostridium</taxon>
    </lineage>
</organism>
<evidence type="ECO:0000256" key="7">
    <source>
        <dbReference type="ARBA" id="ARBA00023014"/>
    </source>
</evidence>
<dbReference type="AlphaFoldDB" id="R4KH84"/>
<sequence length="193" mass="21409">MSQYGFYFDMTKCIGCRTCQIACKDKNRLGVGTLFRNVKTFETGSFPNPSIYHLSTTCNHCKNPKCAEGCPTGALHKVEQNGIVDYDPDMCIGCKYCIWNCPYGVPQYVEDKGIINKCDACKDLVAKGKNPACVDACLMRCIEFGELDDLKKKYGKDAVSELPILPSASITNPSVLIKPRKAAYSKAYVEREV</sequence>
<dbReference type="OrthoDB" id="9810688at2"/>
<dbReference type="GO" id="GO:0051539">
    <property type="term" value="F:4 iron, 4 sulfur cluster binding"/>
    <property type="evidence" value="ECO:0007669"/>
    <property type="project" value="UniProtKB-KW"/>
</dbReference>
<feature type="domain" description="4Fe-4S ferredoxin-type" evidence="8">
    <location>
        <begin position="82"/>
        <end position="111"/>
    </location>
</feature>
<accession>R4KH84</accession>
<dbReference type="RefSeq" id="WP_015617249.1">
    <property type="nucleotide sequence ID" value="NC_021182.1"/>
</dbReference>
<evidence type="ECO:0000259" key="8">
    <source>
        <dbReference type="PROSITE" id="PS51379"/>
    </source>
</evidence>
<dbReference type="SUPFAM" id="SSF54862">
    <property type="entry name" value="4Fe-4S ferredoxins"/>
    <property type="match status" value="1"/>
</dbReference>
<evidence type="ECO:0000256" key="3">
    <source>
        <dbReference type="ARBA" id="ARBA00022723"/>
    </source>
</evidence>
<evidence type="ECO:0000256" key="6">
    <source>
        <dbReference type="ARBA" id="ARBA00023004"/>
    </source>
</evidence>
<keyword evidence="1" id="KW-0813">Transport</keyword>
<dbReference type="KEGG" id="cpas:Clopa_4252"/>
<keyword evidence="7" id="KW-0411">Iron-sulfur</keyword>
<evidence type="ECO:0000256" key="4">
    <source>
        <dbReference type="ARBA" id="ARBA00022737"/>
    </source>
</evidence>
<proteinExistence type="predicted"/>
<feature type="domain" description="4Fe-4S ferredoxin-type" evidence="8">
    <location>
        <begin position="49"/>
        <end position="80"/>
    </location>
</feature>
<dbReference type="EMBL" id="CP003261">
    <property type="protein sequence ID" value="AGK98975.1"/>
    <property type="molecule type" value="Genomic_DNA"/>
</dbReference>
<keyword evidence="3" id="KW-0479">Metal-binding</keyword>
<dbReference type="HOGENOM" id="CLU_043374_2_0_9"/>
<dbReference type="InterPro" id="IPR017896">
    <property type="entry name" value="4Fe4S_Fe-S-bd"/>
</dbReference>
<dbReference type="CDD" id="cd16371">
    <property type="entry name" value="DMSOR_beta_like"/>
    <property type="match status" value="1"/>
</dbReference>
<dbReference type="GO" id="GO:0046872">
    <property type="term" value="F:metal ion binding"/>
    <property type="evidence" value="ECO:0007669"/>
    <property type="project" value="UniProtKB-KW"/>
</dbReference>